<dbReference type="GO" id="GO:0005829">
    <property type="term" value="C:cytosol"/>
    <property type="evidence" value="ECO:0007669"/>
    <property type="project" value="TreeGrafter"/>
</dbReference>
<dbReference type="PROSITE" id="PS01229">
    <property type="entry name" value="COF_2"/>
    <property type="match status" value="1"/>
</dbReference>
<dbReference type="GO" id="GO:0016791">
    <property type="term" value="F:phosphatase activity"/>
    <property type="evidence" value="ECO:0007669"/>
    <property type="project" value="TreeGrafter"/>
</dbReference>
<reference evidence="1 2" key="1">
    <citation type="submission" date="2019-03" db="EMBL/GenBank/DDBJ databases">
        <title>Draft genome sequence data and analysis of a Fermenting Bacterium, Soehngenia longevitae strain 1933PT, isolated from petroleum reservoir in Azerbaijan.</title>
        <authorList>
            <person name="Grouzdev D.S."/>
            <person name="Bidzhieva S.K."/>
            <person name="Sokolova D.S."/>
            <person name="Tourova T.P."/>
            <person name="Poltaraus A.B."/>
            <person name="Nazina T.N."/>
        </authorList>
    </citation>
    <scope>NUCLEOTIDE SEQUENCE [LARGE SCALE GENOMIC DNA]</scope>
    <source>
        <strain evidence="1 2">1933P</strain>
    </source>
</reference>
<accession>A0A4Z0D8E1</accession>
<evidence type="ECO:0000313" key="2">
    <source>
        <dbReference type="Proteomes" id="UP000298381"/>
    </source>
</evidence>
<dbReference type="Pfam" id="PF08282">
    <property type="entry name" value="Hydrolase_3"/>
    <property type="match status" value="1"/>
</dbReference>
<dbReference type="SUPFAM" id="SSF56784">
    <property type="entry name" value="HAD-like"/>
    <property type="match status" value="1"/>
</dbReference>
<dbReference type="InterPro" id="IPR036412">
    <property type="entry name" value="HAD-like_sf"/>
</dbReference>
<dbReference type="InterPro" id="IPR023214">
    <property type="entry name" value="HAD_sf"/>
</dbReference>
<proteinExistence type="predicted"/>
<name>A0A4Z0D8E1_9FIRM</name>
<dbReference type="Gene3D" id="3.30.1240.10">
    <property type="match status" value="1"/>
</dbReference>
<dbReference type="CDD" id="cd07516">
    <property type="entry name" value="HAD_Pase"/>
    <property type="match status" value="1"/>
</dbReference>
<dbReference type="Gene3D" id="3.40.50.1000">
    <property type="entry name" value="HAD superfamily/HAD-like"/>
    <property type="match status" value="1"/>
</dbReference>
<dbReference type="NCBIfam" id="TIGR01484">
    <property type="entry name" value="HAD-SF-IIB"/>
    <property type="match status" value="1"/>
</dbReference>
<dbReference type="InterPro" id="IPR006379">
    <property type="entry name" value="HAD-SF_hydro_IIB"/>
</dbReference>
<dbReference type="Proteomes" id="UP000298381">
    <property type="component" value="Unassembled WGS sequence"/>
</dbReference>
<protein>
    <submittedName>
        <fullName evidence="1">HAD family phosphatase</fullName>
    </submittedName>
</protein>
<dbReference type="EMBL" id="SRIB01000003">
    <property type="protein sequence ID" value="TFZ41179.1"/>
    <property type="molecule type" value="Genomic_DNA"/>
</dbReference>
<dbReference type="SFLD" id="SFLDS00003">
    <property type="entry name" value="Haloacid_Dehalogenase"/>
    <property type="match status" value="1"/>
</dbReference>
<dbReference type="SFLD" id="SFLDG01140">
    <property type="entry name" value="C2.B:_Phosphomannomutase_and_P"/>
    <property type="match status" value="1"/>
</dbReference>
<dbReference type="PROSITE" id="PS01228">
    <property type="entry name" value="COF_1"/>
    <property type="match status" value="1"/>
</dbReference>
<evidence type="ECO:0000313" key="1">
    <source>
        <dbReference type="EMBL" id="TFZ41179.1"/>
    </source>
</evidence>
<dbReference type="PANTHER" id="PTHR10000:SF55">
    <property type="entry name" value="5-AMINO-6-(5-PHOSPHO-D-RIBITYLAMINO)URACIL PHOSPHATASE YCSE"/>
    <property type="match status" value="1"/>
</dbReference>
<dbReference type="GO" id="GO:0000287">
    <property type="term" value="F:magnesium ion binding"/>
    <property type="evidence" value="ECO:0007669"/>
    <property type="project" value="TreeGrafter"/>
</dbReference>
<sequence length="294" mass="33489">MCKFIFNISNKCVILNIRRIVMNIKLVAIDMDGTLLNDYGEVSDATIEALKAAQRKNVEIVISTGRVLKSALYFAEKLGLKSYTIASNGAIIADRDLNIIYNSPIDNQTIKTVVEVAEQENIYFHFYNENTYFSNKYISEIDKYYNSSKERLKGQNINFELFDDIDEIINRKDLNIYKFLFIDDDLNKLNKVRDRLREIEGVNISKSGFNNIELTRSDVSKGQALQYVSNLLGIDRSEIMSIGDNDNDISMLEKAGISVAMGNAERAIKEIADFVTKTNNEDGVAYAFRKFILE</sequence>
<organism evidence="1 2">
    <name type="scientific">Soehngenia longivitae</name>
    <dbReference type="NCBI Taxonomy" id="2562294"/>
    <lineage>
        <taxon>Bacteria</taxon>
        <taxon>Bacillati</taxon>
        <taxon>Bacillota</taxon>
        <taxon>Tissierellia</taxon>
        <taxon>Tissierellales</taxon>
        <taxon>Tissierellaceae</taxon>
        <taxon>Soehngenia</taxon>
    </lineage>
</organism>
<dbReference type="PANTHER" id="PTHR10000">
    <property type="entry name" value="PHOSPHOSERINE PHOSPHATASE"/>
    <property type="match status" value="1"/>
</dbReference>
<keyword evidence="2" id="KW-1185">Reference proteome</keyword>
<gene>
    <name evidence="1" type="ORF">E4100_03515</name>
</gene>
<dbReference type="OrthoDB" id="9781413at2"/>
<comment type="caution">
    <text evidence="1">The sequence shown here is derived from an EMBL/GenBank/DDBJ whole genome shotgun (WGS) entry which is preliminary data.</text>
</comment>
<dbReference type="NCBIfam" id="TIGR00099">
    <property type="entry name" value="Cof-subfamily"/>
    <property type="match status" value="1"/>
</dbReference>
<dbReference type="SFLD" id="SFLDG01144">
    <property type="entry name" value="C2.B.4:_PGP_Like"/>
    <property type="match status" value="1"/>
</dbReference>
<dbReference type="AlphaFoldDB" id="A0A4Z0D8E1"/>
<dbReference type="InterPro" id="IPR000150">
    <property type="entry name" value="Cof"/>
</dbReference>